<evidence type="ECO:0000313" key="3">
    <source>
        <dbReference type="Proteomes" id="UP001499854"/>
    </source>
</evidence>
<accession>A0ABN2RWV3</accession>
<dbReference type="Proteomes" id="UP001499854">
    <property type="component" value="Unassembled WGS sequence"/>
</dbReference>
<name>A0ABN2RWV3_9ACTN</name>
<keyword evidence="3" id="KW-1185">Reference proteome</keyword>
<organism evidence="2 3">
    <name type="scientific">Catenulispora subtropica</name>
    <dbReference type="NCBI Taxonomy" id="450798"/>
    <lineage>
        <taxon>Bacteria</taxon>
        <taxon>Bacillati</taxon>
        <taxon>Actinomycetota</taxon>
        <taxon>Actinomycetes</taxon>
        <taxon>Catenulisporales</taxon>
        <taxon>Catenulisporaceae</taxon>
        <taxon>Catenulispora</taxon>
    </lineage>
</organism>
<evidence type="ECO:0000256" key="1">
    <source>
        <dbReference type="SAM" id="MobiDB-lite"/>
    </source>
</evidence>
<comment type="caution">
    <text evidence="2">The sequence shown here is derived from an EMBL/GenBank/DDBJ whole genome shotgun (WGS) entry which is preliminary data.</text>
</comment>
<sequence length="66" mass="6995">MNPREASAVSTTSPIWSRSSSTADTVGFEIPVAREISAREIGALAPITPHTVRRFSSRTVAEVAPA</sequence>
<reference evidence="2 3" key="1">
    <citation type="journal article" date="2019" name="Int. J. Syst. Evol. Microbiol.">
        <title>The Global Catalogue of Microorganisms (GCM) 10K type strain sequencing project: providing services to taxonomists for standard genome sequencing and annotation.</title>
        <authorList>
            <consortium name="The Broad Institute Genomics Platform"/>
            <consortium name="The Broad Institute Genome Sequencing Center for Infectious Disease"/>
            <person name="Wu L."/>
            <person name="Ma J."/>
        </authorList>
    </citation>
    <scope>NUCLEOTIDE SEQUENCE [LARGE SCALE GENOMIC DNA]</scope>
    <source>
        <strain evidence="2 3">JCM 16013</strain>
    </source>
</reference>
<gene>
    <name evidence="2" type="ORF">GCM10009838_40850</name>
</gene>
<proteinExistence type="predicted"/>
<evidence type="ECO:0000313" key="2">
    <source>
        <dbReference type="EMBL" id="GAA1976382.1"/>
    </source>
</evidence>
<protein>
    <submittedName>
        <fullName evidence="2">Uncharacterized protein</fullName>
    </submittedName>
</protein>
<feature type="compositionally biased region" description="Low complexity" evidence="1">
    <location>
        <begin position="10"/>
        <end position="21"/>
    </location>
</feature>
<feature type="region of interest" description="Disordered" evidence="1">
    <location>
        <begin position="1"/>
        <end position="21"/>
    </location>
</feature>
<dbReference type="EMBL" id="BAAAQM010000022">
    <property type="protein sequence ID" value="GAA1976382.1"/>
    <property type="molecule type" value="Genomic_DNA"/>
</dbReference>